<sequence>MTKLDTFQRTDSLCYTSPQTALLISLKNESVDEFENILKRNFGKSIDVNYVYEDPENKTLLDIACSSKNKFKFVELLLKYGANINLQNTILKKAPIHLAVLYADSDTLKLLVEHHNIDINQPDRAGDTALHLATQQQKEDFVKLLLKHPDVEINKTNKKNQTALHIAVGKNNRQITELLVHNSDIDLDSIKDFTNQTCRAMISGKYPDLPLKDLGKPAKSNQSLYSLLYNRNYKAFVTKANAEKFHLDDDNGESTYLQYSCKFGLEPFVRVLLDLGADPNKTSPNERRTPLMIAASAGYYNIVQKLVETGNIDYDPVDGNTALHSVLNGIMTCHREVDGPSAEIGGSGKRDFYKCLHYLLNNVSSSQLDLNLPDKKGNTVLHYAFKADDREIIRLLLENGAYIGHKNFNGEMPVKFMSPETLENYLNESITTNGRVLGEEDYEIIFKYNLLAPPKQYIPKNRKSGYSSESAGIADKYEIVSETEPLVAISEISELRPLLKHPLFTTFLNLKWYTIRMYFWINLAFYLIFWSLLTTYILYIYGPITAIVASQNDTVPLDNNTQATELETTRHASWLWCSTLLFTGILLLREFFQFSIAAFRYIKSFENWIEIALIITAYTILLCEVDLTQNRAKLSAVAIFLSWMELVLLIGRHPRVSTYVEMFKVVTLNFLKFLAWYSVLILAFAISFYLLFKDTTDFRFFKTAGLAIFKSAVMITGEYDASNIPFADDIGTSHLLFVLFIFLVSIVLFNLLNGLAVSDTQAIRKDAELVGIICRAKLITYIEKMAISDPFPYLGFLDRLACCCCCIPVRRNSAARNKHFRMFYNRINLFPSLFPDREVRVLVNQDNQVLMKNTKLRRENSDGLSNCYGVNEWRIHKTTIKAAKEVLSQRVVKVDEQSHREVAQAITNLQELYENRLITLESASKRADNRLQMVEDASKRTEQKLNEIMKLLKEKL</sequence>
<evidence type="ECO:0000256" key="6">
    <source>
        <dbReference type="ARBA" id="ARBA00022989"/>
    </source>
</evidence>
<keyword evidence="2" id="KW-0813">Transport</keyword>
<dbReference type="AlphaFoldDB" id="A0AAN9TTG7"/>
<keyword evidence="8" id="KW-0406">Ion transport</keyword>
<evidence type="ECO:0000256" key="11">
    <source>
        <dbReference type="PROSITE-ProRule" id="PRU00023"/>
    </source>
</evidence>
<evidence type="ECO:0000256" key="3">
    <source>
        <dbReference type="ARBA" id="ARBA00022606"/>
    </source>
</evidence>
<dbReference type="GO" id="GO:0005216">
    <property type="term" value="F:monoatomic ion channel activity"/>
    <property type="evidence" value="ECO:0007669"/>
    <property type="project" value="InterPro"/>
</dbReference>
<evidence type="ECO:0000256" key="7">
    <source>
        <dbReference type="ARBA" id="ARBA00023043"/>
    </source>
</evidence>
<proteinExistence type="predicted"/>
<dbReference type="Pfam" id="PF00520">
    <property type="entry name" value="Ion_trans"/>
    <property type="match status" value="1"/>
</dbReference>
<dbReference type="PANTHER" id="PTHR47143:SF4">
    <property type="entry name" value="TRANSIENT RECEPTOR POTENTIAL CATION CHANNEL PROTEIN PAINLESS"/>
    <property type="match status" value="1"/>
</dbReference>
<feature type="transmembrane region" description="Helical" evidence="13">
    <location>
        <begin position="517"/>
        <end position="541"/>
    </location>
</feature>
<comment type="caution">
    <text evidence="15">The sequence shown here is derived from an EMBL/GenBank/DDBJ whole genome shotgun (WGS) entry which is preliminary data.</text>
</comment>
<feature type="repeat" description="ANK" evidence="11">
    <location>
        <begin position="376"/>
        <end position="408"/>
    </location>
</feature>
<dbReference type="InterPro" id="IPR036770">
    <property type="entry name" value="Ankyrin_rpt-contain_sf"/>
</dbReference>
<evidence type="ECO:0000256" key="1">
    <source>
        <dbReference type="ARBA" id="ARBA00004141"/>
    </source>
</evidence>
<feature type="transmembrane region" description="Helical" evidence="13">
    <location>
        <begin position="634"/>
        <end position="652"/>
    </location>
</feature>
<feature type="repeat" description="ANK" evidence="11">
    <location>
        <begin position="56"/>
        <end position="89"/>
    </location>
</feature>
<dbReference type="Pfam" id="PF13857">
    <property type="entry name" value="Ank_5"/>
    <property type="match status" value="1"/>
</dbReference>
<feature type="transmembrane region" description="Helical" evidence="13">
    <location>
        <begin position="573"/>
        <end position="592"/>
    </location>
</feature>
<dbReference type="SUPFAM" id="SSF48403">
    <property type="entry name" value="Ankyrin repeat"/>
    <property type="match status" value="2"/>
</dbReference>
<evidence type="ECO:0000313" key="16">
    <source>
        <dbReference type="Proteomes" id="UP001367676"/>
    </source>
</evidence>
<dbReference type="PROSITE" id="PS50088">
    <property type="entry name" value="ANK_REPEAT"/>
    <property type="match status" value="4"/>
</dbReference>
<reference evidence="15 16" key="1">
    <citation type="submission" date="2024-03" db="EMBL/GenBank/DDBJ databases">
        <title>Adaptation during the transition from Ophiocordyceps entomopathogen to insect associate is accompanied by gene loss and intensified selection.</title>
        <authorList>
            <person name="Ward C.M."/>
            <person name="Onetto C.A."/>
            <person name="Borneman A.R."/>
        </authorList>
    </citation>
    <scope>NUCLEOTIDE SEQUENCE [LARGE SCALE GENOMIC DNA]</scope>
    <source>
        <strain evidence="15">AWRI1</strain>
        <tissue evidence="15">Single Adult Female</tissue>
    </source>
</reference>
<keyword evidence="4 13" id="KW-0812">Transmembrane</keyword>
<evidence type="ECO:0000256" key="9">
    <source>
        <dbReference type="ARBA" id="ARBA00023136"/>
    </source>
</evidence>
<evidence type="ECO:0000256" key="10">
    <source>
        <dbReference type="ARBA" id="ARBA00023303"/>
    </source>
</evidence>
<evidence type="ECO:0000313" key="15">
    <source>
        <dbReference type="EMBL" id="KAK7590247.1"/>
    </source>
</evidence>
<evidence type="ECO:0000256" key="12">
    <source>
        <dbReference type="SAM" id="Coils"/>
    </source>
</evidence>
<dbReference type="PROSITE" id="PS50297">
    <property type="entry name" value="ANK_REP_REGION"/>
    <property type="match status" value="4"/>
</dbReference>
<dbReference type="EMBL" id="JBBCAQ010000022">
    <property type="protein sequence ID" value="KAK7590247.1"/>
    <property type="molecule type" value="Genomic_DNA"/>
</dbReference>
<dbReference type="InterPro" id="IPR052076">
    <property type="entry name" value="TRP_cation_channel"/>
</dbReference>
<keyword evidence="9 13" id="KW-0472">Membrane</keyword>
<organism evidence="15 16">
    <name type="scientific">Parthenolecanium corni</name>
    <dbReference type="NCBI Taxonomy" id="536013"/>
    <lineage>
        <taxon>Eukaryota</taxon>
        <taxon>Metazoa</taxon>
        <taxon>Ecdysozoa</taxon>
        <taxon>Arthropoda</taxon>
        <taxon>Hexapoda</taxon>
        <taxon>Insecta</taxon>
        <taxon>Pterygota</taxon>
        <taxon>Neoptera</taxon>
        <taxon>Paraneoptera</taxon>
        <taxon>Hemiptera</taxon>
        <taxon>Sternorrhyncha</taxon>
        <taxon>Coccoidea</taxon>
        <taxon>Coccidae</taxon>
        <taxon>Parthenolecanium</taxon>
    </lineage>
</organism>
<feature type="repeat" description="ANK" evidence="11">
    <location>
        <begin position="286"/>
        <end position="310"/>
    </location>
</feature>
<dbReference type="InterPro" id="IPR005821">
    <property type="entry name" value="Ion_trans_dom"/>
</dbReference>
<feature type="coiled-coil region" evidence="12">
    <location>
        <begin position="924"/>
        <end position="954"/>
    </location>
</feature>
<comment type="subcellular location">
    <subcellularLocation>
        <location evidence="1">Membrane</location>
        <topology evidence="1">Multi-pass membrane protein</topology>
    </subcellularLocation>
</comment>
<keyword evidence="7 11" id="KW-0040">ANK repeat</keyword>
<evidence type="ECO:0000259" key="14">
    <source>
        <dbReference type="Pfam" id="PF00520"/>
    </source>
</evidence>
<keyword evidence="3" id="KW-0716">Sensory transduction</keyword>
<dbReference type="PANTHER" id="PTHR47143">
    <property type="entry name" value="TRANSIENT RECEPTOR POTENTIAL CATION CHANNEL PROTEIN PAINLESS"/>
    <property type="match status" value="1"/>
</dbReference>
<accession>A0AAN9TTG7</accession>
<name>A0AAN9TTG7_9HEMI</name>
<evidence type="ECO:0000256" key="8">
    <source>
        <dbReference type="ARBA" id="ARBA00023065"/>
    </source>
</evidence>
<evidence type="ECO:0000256" key="2">
    <source>
        <dbReference type="ARBA" id="ARBA00022448"/>
    </source>
</evidence>
<protein>
    <recommendedName>
        <fullName evidence="14">Ion transport domain-containing protein</fullName>
    </recommendedName>
</protein>
<dbReference type="SMART" id="SM00248">
    <property type="entry name" value="ANK"/>
    <property type="match status" value="8"/>
</dbReference>
<evidence type="ECO:0000256" key="4">
    <source>
        <dbReference type="ARBA" id="ARBA00022692"/>
    </source>
</evidence>
<dbReference type="InterPro" id="IPR002110">
    <property type="entry name" value="Ankyrin_rpt"/>
</dbReference>
<dbReference type="Pfam" id="PF00023">
    <property type="entry name" value="Ank"/>
    <property type="match status" value="1"/>
</dbReference>
<dbReference type="Pfam" id="PF12796">
    <property type="entry name" value="Ank_2"/>
    <property type="match status" value="2"/>
</dbReference>
<feature type="transmembrane region" description="Helical" evidence="13">
    <location>
        <begin position="735"/>
        <end position="756"/>
    </location>
</feature>
<feature type="repeat" description="ANK" evidence="11">
    <location>
        <begin position="125"/>
        <end position="148"/>
    </location>
</feature>
<gene>
    <name evidence="15" type="ORF">V9T40_001860</name>
</gene>
<feature type="domain" description="Ion transport" evidence="14">
    <location>
        <begin position="554"/>
        <end position="767"/>
    </location>
</feature>
<dbReference type="GO" id="GO:0034703">
    <property type="term" value="C:cation channel complex"/>
    <property type="evidence" value="ECO:0007669"/>
    <property type="project" value="UniProtKB-ARBA"/>
</dbReference>
<keyword evidence="16" id="KW-1185">Reference proteome</keyword>
<dbReference type="Gene3D" id="1.25.40.20">
    <property type="entry name" value="Ankyrin repeat-containing domain"/>
    <property type="match status" value="4"/>
</dbReference>
<keyword evidence="5" id="KW-0677">Repeat</keyword>
<evidence type="ECO:0000256" key="13">
    <source>
        <dbReference type="SAM" id="Phobius"/>
    </source>
</evidence>
<evidence type="ECO:0000256" key="5">
    <source>
        <dbReference type="ARBA" id="ARBA00022737"/>
    </source>
</evidence>
<keyword evidence="10" id="KW-0407">Ion channel</keyword>
<feature type="transmembrane region" description="Helical" evidence="13">
    <location>
        <begin position="673"/>
        <end position="692"/>
    </location>
</feature>
<keyword evidence="6 13" id="KW-1133">Transmembrane helix</keyword>
<feature type="transmembrane region" description="Helical" evidence="13">
    <location>
        <begin position="604"/>
        <end position="622"/>
    </location>
</feature>
<keyword evidence="12" id="KW-0175">Coiled coil</keyword>
<dbReference type="Proteomes" id="UP001367676">
    <property type="component" value="Unassembled WGS sequence"/>
</dbReference>